<keyword evidence="4" id="KW-1185">Reference proteome</keyword>
<feature type="domain" description="HTH cro/C1-type" evidence="2">
    <location>
        <begin position="11"/>
        <end position="65"/>
    </location>
</feature>
<proteinExistence type="predicted"/>
<dbReference type="GO" id="GO:0003700">
    <property type="term" value="F:DNA-binding transcription factor activity"/>
    <property type="evidence" value="ECO:0007669"/>
    <property type="project" value="TreeGrafter"/>
</dbReference>
<accession>A0A9X1D9X3</accession>
<dbReference type="RefSeq" id="WP_214621794.1">
    <property type="nucleotide sequence ID" value="NZ_JAHGAW010000002.1"/>
</dbReference>
<dbReference type="InterPro" id="IPR050807">
    <property type="entry name" value="TransReg_Diox_bact_type"/>
</dbReference>
<dbReference type="PROSITE" id="PS50943">
    <property type="entry name" value="HTH_CROC1"/>
    <property type="match status" value="1"/>
</dbReference>
<dbReference type="CDD" id="cd00093">
    <property type="entry name" value="HTH_XRE"/>
    <property type="match status" value="1"/>
</dbReference>
<evidence type="ECO:0000256" key="1">
    <source>
        <dbReference type="ARBA" id="ARBA00023125"/>
    </source>
</evidence>
<gene>
    <name evidence="3" type="ORF">KK488_03745</name>
</gene>
<protein>
    <submittedName>
        <fullName evidence="3">Cupin domain-containing protein</fullName>
    </submittedName>
</protein>
<dbReference type="GO" id="GO:0005829">
    <property type="term" value="C:cytosol"/>
    <property type="evidence" value="ECO:0007669"/>
    <property type="project" value="TreeGrafter"/>
</dbReference>
<evidence type="ECO:0000259" key="2">
    <source>
        <dbReference type="PROSITE" id="PS50943"/>
    </source>
</evidence>
<reference evidence="3" key="1">
    <citation type="submission" date="2021-05" db="EMBL/GenBank/DDBJ databases">
        <title>Genome of Sphingobium sp. strain.</title>
        <authorList>
            <person name="Fan R."/>
        </authorList>
    </citation>
    <scope>NUCLEOTIDE SEQUENCE</scope>
    <source>
        <strain evidence="3">H33</strain>
    </source>
</reference>
<dbReference type="InterPro" id="IPR001387">
    <property type="entry name" value="Cro/C1-type_HTH"/>
</dbReference>
<evidence type="ECO:0000313" key="4">
    <source>
        <dbReference type="Proteomes" id="UP001138757"/>
    </source>
</evidence>
<sequence>MDEQFDVGARLREIRSSVGLSQRALAERAGVPHGQISLIETNRNSPSVATLRKILGGVPITMSDFFEPDHLKSGEVFFDGEELLDLTSRLPAPSRKGKARIWLRQVGDAHAHNLQIMHERYSPGADTGASMLDHNAHEGGIVVEGEIEVTVGSQRRVLKSGDAYLFDSRVPHRFRNLSKTQDAIVISACTPPYL</sequence>
<dbReference type="AlphaFoldDB" id="A0A9X1D9X3"/>
<dbReference type="PANTHER" id="PTHR46797:SF11">
    <property type="entry name" value="HTH-TYPE TRANSCRIPTIONAL REGULATOR PUUR"/>
    <property type="match status" value="1"/>
</dbReference>
<dbReference type="GO" id="GO:0003677">
    <property type="term" value="F:DNA binding"/>
    <property type="evidence" value="ECO:0007669"/>
    <property type="project" value="UniProtKB-KW"/>
</dbReference>
<dbReference type="InterPro" id="IPR013096">
    <property type="entry name" value="Cupin_2"/>
</dbReference>
<name>A0A9X1D9X3_9SPHN</name>
<dbReference type="SUPFAM" id="SSF51182">
    <property type="entry name" value="RmlC-like cupins"/>
    <property type="match status" value="1"/>
</dbReference>
<dbReference type="SMART" id="SM00530">
    <property type="entry name" value="HTH_XRE"/>
    <property type="match status" value="1"/>
</dbReference>
<dbReference type="Proteomes" id="UP001138757">
    <property type="component" value="Unassembled WGS sequence"/>
</dbReference>
<dbReference type="Gene3D" id="1.10.260.40">
    <property type="entry name" value="lambda repressor-like DNA-binding domains"/>
    <property type="match status" value="1"/>
</dbReference>
<dbReference type="Pfam" id="PF07883">
    <property type="entry name" value="Cupin_2"/>
    <property type="match status" value="1"/>
</dbReference>
<organism evidence="3 4">
    <name type="scientific">Sphingobium nicotianae</name>
    <dbReference type="NCBI Taxonomy" id="2782607"/>
    <lineage>
        <taxon>Bacteria</taxon>
        <taxon>Pseudomonadati</taxon>
        <taxon>Pseudomonadota</taxon>
        <taxon>Alphaproteobacteria</taxon>
        <taxon>Sphingomonadales</taxon>
        <taxon>Sphingomonadaceae</taxon>
        <taxon>Sphingobium</taxon>
    </lineage>
</organism>
<dbReference type="Pfam" id="PF01381">
    <property type="entry name" value="HTH_3"/>
    <property type="match status" value="1"/>
</dbReference>
<keyword evidence="1" id="KW-0238">DNA-binding</keyword>
<comment type="caution">
    <text evidence="3">The sequence shown here is derived from an EMBL/GenBank/DDBJ whole genome shotgun (WGS) entry which is preliminary data.</text>
</comment>
<dbReference type="InterPro" id="IPR011051">
    <property type="entry name" value="RmlC_Cupin_sf"/>
</dbReference>
<dbReference type="CDD" id="cd02209">
    <property type="entry name" value="cupin_XRE_C"/>
    <property type="match status" value="1"/>
</dbReference>
<dbReference type="PANTHER" id="PTHR46797">
    <property type="entry name" value="HTH-TYPE TRANSCRIPTIONAL REGULATOR"/>
    <property type="match status" value="1"/>
</dbReference>
<dbReference type="InterPro" id="IPR014710">
    <property type="entry name" value="RmlC-like_jellyroll"/>
</dbReference>
<dbReference type="InterPro" id="IPR010982">
    <property type="entry name" value="Lambda_DNA-bd_dom_sf"/>
</dbReference>
<evidence type="ECO:0000313" key="3">
    <source>
        <dbReference type="EMBL" id="MBT2186051.1"/>
    </source>
</evidence>
<dbReference type="Gene3D" id="2.60.120.10">
    <property type="entry name" value="Jelly Rolls"/>
    <property type="match status" value="1"/>
</dbReference>
<dbReference type="EMBL" id="JAHGAW010000002">
    <property type="protein sequence ID" value="MBT2186051.1"/>
    <property type="molecule type" value="Genomic_DNA"/>
</dbReference>
<dbReference type="SUPFAM" id="SSF47413">
    <property type="entry name" value="lambda repressor-like DNA-binding domains"/>
    <property type="match status" value="1"/>
</dbReference>